<keyword evidence="7" id="KW-1185">Reference proteome</keyword>
<gene>
    <name evidence="6" type="ORF">GCM10010517_04500</name>
</gene>
<dbReference type="Gene3D" id="2.130.10.130">
    <property type="entry name" value="Integrin alpha, N-terminal"/>
    <property type="match status" value="3"/>
</dbReference>
<keyword evidence="3" id="KW-0378">Hydrolase</keyword>
<dbReference type="SMART" id="SM00191">
    <property type="entry name" value="Int_alpha"/>
    <property type="match status" value="4"/>
</dbReference>
<evidence type="ECO:0000313" key="6">
    <source>
        <dbReference type="EMBL" id="GAA2847434.1"/>
    </source>
</evidence>
<reference evidence="7" key="1">
    <citation type="journal article" date="2019" name="Int. J. Syst. Evol. Microbiol.">
        <title>The Global Catalogue of Microorganisms (GCM) 10K type strain sequencing project: providing services to taxonomists for standard genome sequencing and annotation.</title>
        <authorList>
            <consortium name="The Broad Institute Genomics Platform"/>
            <consortium name="The Broad Institute Genome Sequencing Center for Infectious Disease"/>
            <person name="Wu L."/>
            <person name="Ma J."/>
        </authorList>
    </citation>
    <scope>NUCLEOTIDE SEQUENCE [LARGE SCALE GENOMIC DNA]</scope>
    <source>
        <strain evidence="7">JCM 6242</strain>
    </source>
</reference>
<dbReference type="InterPro" id="IPR013519">
    <property type="entry name" value="Int_alpha_beta-p"/>
</dbReference>
<keyword evidence="2" id="KW-0677">Repeat</keyword>
<dbReference type="Proteomes" id="UP001500831">
    <property type="component" value="Unassembled WGS sequence"/>
</dbReference>
<dbReference type="EMBL" id="BAAAVI010000002">
    <property type="protein sequence ID" value="GAA2847434.1"/>
    <property type="molecule type" value="Genomic_DNA"/>
</dbReference>
<evidence type="ECO:0000256" key="4">
    <source>
        <dbReference type="ARBA" id="ARBA00023180"/>
    </source>
</evidence>
<dbReference type="Pfam" id="PF13517">
    <property type="entry name" value="FG-GAP_3"/>
    <property type="match status" value="1"/>
</dbReference>
<organism evidence="6 7">
    <name type="scientific">Streptosporangium fragile</name>
    <dbReference type="NCBI Taxonomy" id="46186"/>
    <lineage>
        <taxon>Bacteria</taxon>
        <taxon>Bacillati</taxon>
        <taxon>Actinomycetota</taxon>
        <taxon>Actinomycetes</taxon>
        <taxon>Streptosporangiales</taxon>
        <taxon>Streptosporangiaceae</taxon>
        <taxon>Streptosporangium</taxon>
    </lineage>
</organism>
<evidence type="ECO:0000256" key="3">
    <source>
        <dbReference type="ARBA" id="ARBA00022801"/>
    </source>
</evidence>
<dbReference type="InterPro" id="IPR013517">
    <property type="entry name" value="FG-GAP"/>
</dbReference>
<dbReference type="InterPro" id="IPR028994">
    <property type="entry name" value="Integrin_alpha_N"/>
</dbReference>
<dbReference type="SUPFAM" id="SSF69318">
    <property type="entry name" value="Integrin alpha N-terminal domain"/>
    <property type="match status" value="1"/>
</dbReference>
<feature type="signal peptide" evidence="5">
    <location>
        <begin position="1"/>
        <end position="43"/>
    </location>
</feature>
<evidence type="ECO:0000313" key="7">
    <source>
        <dbReference type="Proteomes" id="UP001500831"/>
    </source>
</evidence>
<protein>
    <submittedName>
        <fullName evidence="6">FG-GAP-like repeat-containing protein</fullName>
    </submittedName>
</protein>
<dbReference type="PANTHER" id="PTHR23221:SF7">
    <property type="entry name" value="PHOSPHATIDYLINOSITOL-GLYCAN-SPECIFIC PHOSPHOLIPASE D"/>
    <property type="match status" value="1"/>
</dbReference>
<dbReference type="PANTHER" id="PTHR23221">
    <property type="entry name" value="GLYCOSYLPHOSPHATIDYLINOSITOL PHOSPHOLIPASE D"/>
    <property type="match status" value="1"/>
</dbReference>
<evidence type="ECO:0000256" key="2">
    <source>
        <dbReference type="ARBA" id="ARBA00022737"/>
    </source>
</evidence>
<feature type="chain" id="PRO_5047203884" evidence="5">
    <location>
        <begin position="44"/>
        <end position="488"/>
    </location>
</feature>
<evidence type="ECO:0000256" key="1">
    <source>
        <dbReference type="ARBA" id="ARBA00022729"/>
    </source>
</evidence>
<name>A0ABP6I5U1_9ACTN</name>
<keyword evidence="4" id="KW-0325">Glycoprotein</keyword>
<dbReference type="RefSeq" id="WP_344967239.1">
    <property type="nucleotide sequence ID" value="NZ_BAAAVI010000002.1"/>
</dbReference>
<keyword evidence="1 5" id="KW-0732">Signal</keyword>
<proteinExistence type="predicted"/>
<evidence type="ECO:0000256" key="5">
    <source>
        <dbReference type="SAM" id="SignalP"/>
    </source>
</evidence>
<comment type="caution">
    <text evidence="6">The sequence shown here is derived from an EMBL/GenBank/DDBJ whole genome shotgun (WGS) entry which is preliminary data.</text>
</comment>
<dbReference type="Pfam" id="PF01839">
    <property type="entry name" value="FG-GAP"/>
    <property type="match status" value="2"/>
</dbReference>
<sequence length="488" mass="48877">MIKDSVSFRRAAAGAGRSAAVLALAAALTVPAGPLGLAGPAQAAPVVKNTDVNGDGYNDLAVGVPTFPGYLGTQHTGLAGVLYGGPGGFTGHQTFRPKPGCATGTISGAPRPCTGWGLGLAASDVDADGRTDLVFAGSHDVEARSWTPAGITTIERRIGGTRLSGGLIVGQADDQAGVDLLGVRGSGWSVGIGGWYNRTAEYAINQIPGSTVAFRSQDHGDVDGDGKLETALLGSRFSSATGERGYLWLIEDPQRSPLTVTELGSPATCTPPTLTATACPQLDSEVAVGDVNGDGRPDVVMATPGTGALQVWYGSASGLSARPNFSATGLSWLHPATEHSRNLAVGDVNGDGAAEIAVGNPHAAVSGQDKAGTVALIPGSPTGPVISGVRIISQDGIASPGAPAPAADPIGEQSFAGDNFGEAVSILDVTGDGKAEVIIGTPGKYEGRGMLAVLHGTADVSATIAQVVRGLDVSMGTPGGRFGAHLLR</sequence>
<accession>A0ABP6I5U1</accession>